<proteinExistence type="predicted"/>
<feature type="domain" description="EF-hand" evidence="4">
    <location>
        <begin position="75"/>
        <end position="110"/>
    </location>
</feature>
<dbReference type="EMBL" id="BMID01000001">
    <property type="protein sequence ID" value="GFZ98055.1"/>
    <property type="molecule type" value="Genomic_DNA"/>
</dbReference>
<dbReference type="InterPro" id="IPR011992">
    <property type="entry name" value="EF-hand-dom_pair"/>
</dbReference>
<evidence type="ECO:0000313" key="5">
    <source>
        <dbReference type="EMBL" id="GFZ98055.1"/>
    </source>
</evidence>
<name>A0ABQ1F3V0_9SPHN</name>
<gene>
    <name evidence="5" type="ORF">GCM10010923_02680</name>
</gene>
<dbReference type="PROSITE" id="PS00018">
    <property type="entry name" value="EF_HAND_1"/>
    <property type="match status" value="2"/>
</dbReference>
<organism evidence="5 6">
    <name type="scientific">Blastomonas marina</name>
    <dbReference type="NCBI Taxonomy" id="1867408"/>
    <lineage>
        <taxon>Bacteria</taxon>
        <taxon>Pseudomonadati</taxon>
        <taxon>Pseudomonadota</taxon>
        <taxon>Alphaproteobacteria</taxon>
        <taxon>Sphingomonadales</taxon>
        <taxon>Sphingomonadaceae</taxon>
        <taxon>Blastomonas</taxon>
    </lineage>
</organism>
<dbReference type="InterPro" id="IPR002048">
    <property type="entry name" value="EF_hand_dom"/>
</dbReference>
<feature type="chain" id="PRO_5046218985" description="EF-hand domain-containing protein" evidence="3">
    <location>
        <begin position="22"/>
        <end position="165"/>
    </location>
</feature>
<evidence type="ECO:0000256" key="3">
    <source>
        <dbReference type="SAM" id="SignalP"/>
    </source>
</evidence>
<keyword evidence="1" id="KW-0479">Metal-binding</keyword>
<keyword evidence="2" id="KW-0677">Repeat</keyword>
<keyword evidence="3" id="KW-0732">Signal</keyword>
<dbReference type="InterPro" id="IPR018247">
    <property type="entry name" value="EF_Hand_1_Ca_BS"/>
</dbReference>
<dbReference type="SUPFAM" id="SSF47473">
    <property type="entry name" value="EF-hand"/>
    <property type="match status" value="1"/>
</dbReference>
<evidence type="ECO:0000259" key="4">
    <source>
        <dbReference type="PROSITE" id="PS50222"/>
    </source>
</evidence>
<dbReference type="PANTHER" id="PTHR10827:SF98">
    <property type="entry name" value="45 KDA CALCIUM-BINDING PROTEIN"/>
    <property type="match status" value="1"/>
</dbReference>
<dbReference type="Pfam" id="PF13202">
    <property type="entry name" value="EF-hand_5"/>
    <property type="match status" value="2"/>
</dbReference>
<evidence type="ECO:0000313" key="6">
    <source>
        <dbReference type="Proteomes" id="UP000603317"/>
    </source>
</evidence>
<evidence type="ECO:0000256" key="2">
    <source>
        <dbReference type="ARBA" id="ARBA00022737"/>
    </source>
</evidence>
<evidence type="ECO:0000256" key="1">
    <source>
        <dbReference type="ARBA" id="ARBA00022723"/>
    </source>
</evidence>
<keyword evidence="6" id="KW-1185">Reference proteome</keyword>
<dbReference type="Pfam" id="PF13499">
    <property type="entry name" value="EF-hand_7"/>
    <property type="match status" value="1"/>
</dbReference>
<dbReference type="PROSITE" id="PS50222">
    <property type="entry name" value="EF_HAND_2"/>
    <property type="match status" value="1"/>
</dbReference>
<dbReference type="Proteomes" id="UP000603317">
    <property type="component" value="Unassembled WGS sequence"/>
</dbReference>
<comment type="caution">
    <text evidence="5">The sequence shown here is derived from an EMBL/GenBank/DDBJ whole genome shotgun (WGS) entry which is preliminary data.</text>
</comment>
<dbReference type="SMART" id="SM00054">
    <property type="entry name" value="EFh"/>
    <property type="match status" value="3"/>
</dbReference>
<reference evidence="6" key="1">
    <citation type="journal article" date="2019" name="Int. J. Syst. Evol. Microbiol.">
        <title>The Global Catalogue of Microorganisms (GCM) 10K type strain sequencing project: providing services to taxonomists for standard genome sequencing and annotation.</title>
        <authorList>
            <consortium name="The Broad Institute Genomics Platform"/>
            <consortium name="The Broad Institute Genome Sequencing Center for Infectious Disease"/>
            <person name="Wu L."/>
            <person name="Ma J."/>
        </authorList>
    </citation>
    <scope>NUCLEOTIDE SEQUENCE [LARGE SCALE GENOMIC DNA]</scope>
    <source>
        <strain evidence="6">CGMCC 1.15297</strain>
    </source>
</reference>
<dbReference type="Gene3D" id="1.10.238.10">
    <property type="entry name" value="EF-hand"/>
    <property type="match status" value="2"/>
</dbReference>
<dbReference type="PANTHER" id="PTHR10827">
    <property type="entry name" value="RETICULOCALBIN"/>
    <property type="match status" value="1"/>
</dbReference>
<sequence>MSIRLALVASLFAAISTPVAAQQQPQQQPAADQPLDRGTFIQRMDAEFGALDADGNGQVTAQEAMNAQRQQTYNQAMRQNQAAFQQLDRDGNGVLTAEEFAGLVNPQAIPADPAPLMQAFDANGDGIITLVEYRVRTQANFDAVDSDRDGVVTNSEMQAAGIVVN</sequence>
<feature type="signal peptide" evidence="3">
    <location>
        <begin position="1"/>
        <end position="21"/>
    </location>
</feature>
<protein>
    <recommendedName>
        <fullName evidence="4">EF-hand domain-containing protein</fullName>
    </recommendedName>
</protein>
<dbReference type="RefSeq" id="WP_188640991.1">
    <property type="nucleotide sequence ID" value="NZ_BMID01000001.1"/>
</dbReference>
<accession>A0ABQ1F3V0</accession>